<accession>A0ABS8C6M0</accession>
<proteinExistence type="predicted"/>
<name>A0ABS8C6M0_9ALTE</name>
<evidence type="ECO:0000313" key="2">
    <source>
        <dbReference type="EMBL" id="MCB5227987.1"/>
    </source>
</evidence>
<feature type="transmembrane region" description="Helical" evidence="1">
    <location>
        <begin position="80"/>
        <end position="100"/>
    </location>
</feature>
<dbReference type="EMBL" id="JAEINI020000012">
    <property type="protein sequence ID" value="MCB5227987.1"/>
    <property type="molecule type" value="Genomic_DNA"/>
</dbReference>
<dbReference type="InterPro" id="IPR046513">
    <property type="entry name" value="DUF6691"/>
</dbReference>
<dbReference type="Pfam" id="PF20398">
    <property type="entry name" value="DUF6691"/>
    <property type="match status" value="1"/>
</dbReference>
<organism evidence="2 3">
    <name type="scientific">Alishewanella maricola</name>
    <dbReference type="NCBI Taxonomy" id="2795740"/>
    <lineage>
        <taxon>Bacteria</taxon>
        <taxon>Pseudomonadati</taxon>
        <taxon>Pseudomonadota</taxon>
        <taxon>Gammaproteobacteria</taxon>
        <taxon>Alteromonadales</taxon>
        <taxon>Alteromonadaceae</taxon>
        <taxon>Alishewanella</taxon>
    </lineage>
</organism>
<keyword evidence="1" id="KW-0812">Transmembrane</keyword>
<dbReference type="Proteomes" id="UP000633814">
    <property type="component" value="Unassembled WGS sequence"/>
</dbReference>
<gene>
    <name evidence="2" type="ORF">JAO78_014325</name>
</gene>
<evidence type="ECO:0000256" key="1">
    <source>
        <dbReference type="SAM" id="Phobius"/>
    </source>
</evidence>
<protein>
    <submittedName>
        <fullName evidence="2">YeeE/YedE family protein</fullName>
    </submittedName>
</protein>
<dbReference type="RefSeq" id="WP_226752047.1">
    <property type="nucleotide sequence ID" value="NZ_JAEINI020000012.1"/>
</dbReference>
<sequence>MKALVAFLSGLLLSAGITISMMIDPAKVIGFLNVLDNWDPSLALVMGAALVVYSTGFYFSQKRAAPFLEKAFYLPKSTKVDRQLLLGALIFGVGWGLLGYCPGPAIAALTSGSTGTIGFVLSMVFGWWLTRKIKFN</sequence>
<keyword evidence="1" id="KW-1133">Transmembrane helix</keyword>
<feature type="transmembrane region" description="Helical" evidence="1">
    <location>
        <begin position="41"/>
        <end position="59"/>
    </location>
</feature>
<evidence type="ECO:0000313" key="3">
    <source>
        <dbReference type="Proteomes" id="UP000633814"/>
    </source>
</evidence>
<keyword evidence="3" id="KW-1185">Reference proteome</keyword>
<feature type="transmembrane region" description="Helical" evidence="1">
    <location>
        <begin position="106"/>
        <end position="129"/>
    </location>
</feature>
<comment type="caution">
    <text evidence="2">The sequence shown here is derived from an EMBL/GenBank/DDBJ whole genome shotgun (WGS) entry which is preliminary data.</text>
</comment>
<keyword evidence="1" id="KW-0472">Membrane</keyword>
<reference evidence="2 3" key="1">
    <citation type="submission" date="2021-10" db="EMBL/GenBank/DDBJ databases">
        <title>Alishewanella koreense sp. nov. isolated from seawater of southwestern coast in South Korea and the proposal for the reclassification of Rheinheimera perlucida and Rheinheimera tuosuensis as Arsukibacterium perlucida and Arsukibacterium tuosuensis.</title>
        <authorList>
            <person name="Kim K.H."/>
            <person name="Ruan W."/>
            <person name="Kim K.R."/>
            <person name="Baek J.H."/>
            <person name="Jeon C.O."/>
        </authorList>
    </citation>
    <scope>NUCLEOTIDE SEQUENCE [LARGE SCALE GENOMIC DNA]</scope>
    <source>
        <strain evidence="2 3">16-MA</strain>
    </source>
</reference>